<proteinExistence type="predicted"/>
<organism evidence="1">
    <name type="scientific">Amphimedon queenslandica</name>
    <name type="common">Sponge</name>
    <dbReference type="NCBI Taxonomy" id="400682"/>
    <lineage>
        <taxon>Eukaryota</taxon>
        <taxon>Metazoa</taxon>
        <taxon>Porifera</taxon>
        <taxon>Demospongiae</taxon>
        <taxon>Heteroscleromorpha</taxon>
        <taxon>Haplosclerida</taxon>
        <taxon>Niphatidae</taxon>
        <taxon>Amphimedon</taxon>
    </lineage>
</organism>
<dbReference type="InParanoid" id="A0A1X7UK30"/>
<reference evidence="1" key="1">
    <citation type="submission" date="2017-05" db="UniProtKB">
        <authorList>
            <consortium name="EnsemblMetazoa"/>
        </authorList>
    </citation>
    <scope>IDENTIFICATION</scope>
</reference>
<name>A0A1X7UK30_AMPQE</name>
<protein>
    <submittedName>
        <fullName evidence="1">Uncharacterized protein</fullName>
    </submittedName>
</protein>
<accession>A0A1X7UK30</accession>
<dbReference type="EnsemblMetazoa" id="Aqu2.1.28016_001">
    <property type="protein sequence ID" value="Aqu2.1.28016_001"/>
    <property type="gene ID" value="Aqu2.1.28016"/>
</dbReference>
<evidence type="ECO:0000313" key="1">
    <source>
        <dbReference type="EnsemblMetazoa" id="Aqu2.1.28016_001"/>
    </source>
</evidence>
<dbReference type="AlphaFoldDB" id="A0A1X7UK30"/>
<sequence length="102" mass="11295">MALAAYASESDISQLTAHQLDLVNKLISALSPIEKLTNSISTNAASVFLIKPFIRILWKNLQSHDNNSEICTMKAEMLKSLNKRYAGVEDDFPLVIAIFLDA</sequence>